<reference evidence="1 2" key="1">
    <citation type="submission" date="2016-10" db="EMBL/GenBank/DDBJ databases">
        <authorList>
            <person name="Varghese N."/>
            <person name="Submissions S."/>
        </authorList>
    </citation>
    <scope>NUCLEOTIDE SEQUENCE [LARGE SCALE GENOMIC DNA]</scope>
    <source>
        <strain evidence="1 2">NLAE-zl-C196</strain>
    </source>
</reference>
<organism evidence="1 2">
    <name type="scientific">Enterocloster clostridioformis</name>
    <dbReference type="NCBI Taxonomy" id="1531"/>
    <lineage>
        <taxon>Bacteria</taxon>
        <taxon>Bacillati</taxon>
        <taxon>Bacillota</taxon>
        <taxon>Clostridia</taxon>
        <taxon>Lachnospirales</taxon>
        <taxon>Lachnospiraceae</taxon>
        <taxon>Enterocloster</taxon>
    </lineage>
</organism>
<proteinExistence type="predicted"/>
<evidence type="ECO:0000313" key="2">
    <source>
        <dbReference type="Proteomes" id="UP000182121"/>
    </source>
</evidence>
<protein>
    <submittedName>
        <fullName evidence="1">Uncharacterized protein</fullName>
    </submittedName>
</protein>
<dbReference type="Proteomes" id="UP000182121">
    <property type="component" value="Unassembled WGS sequence"/>
</dbReference>
<comment type="caution">
    <text evidence="1">The sequence shown here is derived from an EMBL/GenBank/DDBJ whole genome shotgun (WGS) entry which is preliminary data.</text>
</comment>
<sequence length="149" mass="17728">MLAIAQKGYNLPIMESDIKVNGNVDVFPDEFCGVSFDINIMDLSDKLWKELDFAIVNEKIEYLKRYEGLRQHEKWCRLDHKGIEFDYISLRVEVKENKPVQYFIRAGFHDVVDIFMETDIEIPIDLHKYNSLVKNMVHRYIDDVFFKNC</sequence>
<evidence type="ECO:0000313" key="1">
    <source>
        <dbReference type="EMBL" id="SEU21223.1"/>
    </source>
</evidence>
<dbReference type="EMBL" id="FOIO01000111">
    <property type="protein sequence ID" value="SEU21223.1"/>
    <property type="molecule type" value="Genomic_DNA"/>
</dbReference>
<dbReference type="AlphaFoldDB" id="A0A1I0KBA6"/>
<dbReference type="RefSeq" id="WP_074664517.1">
    <property type="nucleotide sequence ID" value="NZ_FOIO01000111.1"/>
</dbReference>
<name>A0A1I0KBA6_9FIRM</name>
<accession>A0A1I0KBA6</accession>
<gene>
    <name evidence="1" type="ORF">SAMN05216521_11116</name>
</gene>